<dbReference type="InterPro" id="IPR027417">
    <property type="entry name" value="P-loop_NTPase"/>
</dbReference>
<dbReference type="OrthoDB" id="7438987at2"/>
<reference evidence="5 6" key="1">
    <citation type="submission" date="2018-07" db="EMBL/GenBank/DDBJ databases">
        <authorList>
            <person name="Quirk P.G."/>
            <person name="Krulwich T.A."/>
        </authorList>
    </citation>
    <scope>NUCLEOTIDE SEQUENCE [LARGE SCALE GENOMIC DNA]</scope>
    <source>
        <strain evidence="5 6">CC-BB4</strain>
    </source>
</reference>
<evidence type="ECO:0000313" key="5">
    <source>
        <dbReference type="EMBL" id="AXK81540.1"/>
    </source>
</evidence>
<dbReference type="Pfam" id="PF00004">
    <property type="entry name" value="AAA"/>
    <property type="match status" value="1"/>
</dbReference>
<dbReference type="PANTHER" id="PTHR23073">
    <property type="entry name" value="26S PROTEASOME REGULATORY SUBUNIT"/>
    <property type="match status" value="1"/>
</dbReference>
<dbReference type="KEGG" id="ptaw:DW352_14065"/>
<dbReference type="InterPro" id="IPR003593">
    <property type="entry name" value="AAA+_ATPase"/>
</dbReference>
<dbReference type="SUPFAM" id="SSF52540">
    <property type="entry name" value="P-loop containing nucleoside triphosphate hydrolases"/>
    <property type="match status" value="1"/>
</dbReference>
<accession>A0A345ZX93</accession>
<dbReference type="EMBL" id="CP031417">
    <property type="protein sequence ID" value="AXK81540.1"/>
    <property type="molecule type" value="Genomic_DNA"/>
</dbReference>
<organism evidence="5 6">
    <name type="scientific">Pseudolabrys taiwanensis</name>
    <dbReference type="NCBI Taxonomy" id="331696"/>
    <lineage>
        <taxon>Bacteria</taxon>
        <taxon>Pseudomonadati</taxon>
        <taxon>Pseudomonadota</taxon>
        <taxon>Alphaproteobacteria</taxon>
        <taxon>Hyphomicrobiales</taxon>
        <taxon>Xanthobacteraceae</taxon>
        <taxon>Pseudolabrys</taxon>
    </lineage>
</organism>
<comment type="similarity">
    <text evidence="1">Belongs to the AAA ATPase family.</text>
</comment>
<dbReference type="AlphaFoldDB" id="A0A345ZX93"/>
<dbReference type="SMART" id="SM00382">
    <property type="entry name" value="AAA"/>
    <property type="match status" value="1"/>
</dbReference>
<dbReference type="GO" id="GO:0016887">
    <property type="term" value="F:ATP hydrolysis activity"/>
    <property type="evidence" value="ECO:0007669"/>
    <property type="project" value="InterPro"/>
</dbReference>
<keyword evidence="3" id="KW-0067">ATP-binding</keyword>
<protein>
    <submittedName>
        <fullName evidence="5">AAA family ATPase</fullName>
    </submittedName>
</protein>
<dbReference type="RefSeq" id="WP_115691919.1">
    <property type="nucleotide sequence ID" value="NZ_CP031417.1"/>
</dbReference>
<dbReference type="GO" id="GO:0005524">
    <property type="term" value="F:ATP binding"/>
    <property type="evidence" value="ECO:0007669"/>
    <property type="project" value="UniProtKB-KW"/>
</dbReference>
<gene>
    <name evidence="5" type="ORF">DW352_14065</name>
</gene>
<dbReference type="Proteomes" id="UP000254889">
    <property type="component" value="Chromosome"/>
</dbReference>
<name>A0A345ZX93_9HYPH</name>
<dbReference type="Gene3D" id="3.40.50.300">
    <property type="entry name" value="P-loop containing nucleotide triphosphate hydrolases"/>
    <property type="match status" value="1"/>
</dbReference>
<keyword evidence="6" id="KW-1185">Reference proteome</keyword>
<keyword evidence="2" id="KW-0547">Nucleotide-binding</keyword>
<feature type="domain" description="AAA+ ATPase" evidence="4">
    <location>
        <begin position="126"/>
        <end position="258"/>
    </location>
</feature>
<evidence type="ECO:0000256" key="1">
    <source>
        <dbReference type="ARBA" id="ARBA00006914"/>
    </source>
</evidence>
<dbReference type="CDD" id="cd19481">
    <property type="entry name" value="RecA-like_protease"/>
    <property type="match status" value="1"/>
</dbReference>
<dbReference type="InterPro" id="IPR003959">
    <property type="entry name" value="ATPase_AAA_core"/>
</dbReference>
<evidence type="ECO:0000259" key="4">
    <source>
        <dbReference type="SMART" id="SM00382"/>
    </source>
</evidence>
<evidence type="ECO:0000313" key="6">
    <source>
        <dbReference type="Proteomes" id="UP000254889"/>
    </source>
</evidence>
<proteinExistence type="inferred from homology"/>
<evidence type="ECO:0000256" key="2">
    <source>
        <dbReference type="ARBA" id="ARBA00022741"/>
    </source>
</evidence>
<sequence>MTQNNKKTDIESDFLHLARSALSGRTQDVQVILRRAAKRYYEAVPRFAEALSDLLRESPSAASPLRRQQEVPVPVDLDTRLHLMRVEAHPSLDHEPVFTPGVCASLTQIVQERRNPDALMRAGLDPTRAALFVGPPGVGKTMAARWLARELGRPLLILDLAAVMSSLLGRTGSNLRHVLDYAKTIDCVLLLDELDAIAKRRDDHAEIGELKRLVTVLIQQIDDWPASGVLLAATNHPDLLDPAIWRRFEMHIDFPLPSEPAIAQFVESTLAPHFAAAKPWSHVLAAAFAGRSFSDIERDLSAARRSAALGTQPLEDCLAAFVSNEAFPKSKRIGLATVIVEQGLLSQRKAHELTGVARDTIRSRAAARGGGSRRRNAGATA</sequence>
<dbReference type="InterPro" id="IPR050221">
    <property type="entry name" value="26S_Proteasome_ATPase"/>
</dbReference>
<evidence type="ECO:0000256" key="3">
    <source>
        <dbReference type="ARBA" id="ARBA00022840"/>
    </source>
</evidence>